<keyword evidence="11" id="KW-1185">Reference proteome</keyword>
<evidence type="ECO:0000313" key="10">
    <source>
        <dbReference type="EMBL" id="KAL2482141.1"/>
    </source>
</evidence>
<keyword evidence="6" id="KW-1133">Transmembrane helix</keyword>
<proteinExistence type="predicted"/>
<dbReference type="SUPFAM" id="SSF52058">
    <property type="entry name" value="L domain-like"/>
    <property type="match status" value="1"/>
</dbReference>
<evidence type="ECO:0000256" key="1">
    <source>
        <dbReference type="ARBA" id="ARBA00004370"/>
    </source>
</evidence>
<dbReference type="InterPro" id="IPR001611">
    <property type="entry name" value="Leu-rich_rpt"/>
</dbReference>
<evidence type="ECO:0000313" key="11">
    <source>
        <dbReference type="Proteomes" id="UP001604277"/>
    </source>
</evidence>
<dbReference type="InterPro" id="IPR032675">
    <property type="entry name" value="LRR_dom_sf"/>
</dbReference>
<keyword evidence="2" id="KW-0433">Leucine-rich repeat</keyword>
<dbReference type="GO" id="GO:0016020">
    <property type="term" value="C:membrane"/>
    <property type="evidence" value="ECO:0007669"/>
    <property type="project" value="UniProtKB-SubCell"/>
</dbReference>
<evidence type="ECO:0000256" key="3">
    <source>
        <dbReference type="ARBA" id="ARBA00022692"/>
    </source>
</evidence>
<dbReference type="Gene3D" id="3.80.10.10">
    <property type="entry name" value="Ribonuclease Inhibitor"/>
    <property type="match status" value="2"/>
</dbReference>
<accession>A0ABD1R367</accession>
<name>A0ABD1R367_9LAMI</name>
<dbReference type="PANTHER" id="PTHR48009">
    <property type="entry name" value="LEUCINE-RICH REPEAT (LRR) FAMILY PROTEIN"/>
    <property type="match status" value="1"/>
</dbReference>
<dbReference type="InterPro" id="IPR003591">
    <property type="entry name" value="Leu-rich_rpt_typical-subtyp"/>
</dbReference>
<dbReference type="Pfam" id="PF00560">
    <property type="entry name" value="LRR_1"/>
    <property type="match status" value="2"/>
</dbReference>
<feature type="signal peptide" evidence="8">
    <location>
        <begin position="1"/>
        <end position="24"/>
    </location>
</feature>
<dbReference type="Pfam" id="PF08263">
    <property type="entry name" value="LRRNT_2"/>
    <property type="match status" value="1"/>
</dbReference>
<comment type="caution">
    <text evidence="10">The sequence shown here is derived from an EMBL/GenBank/DDBJ whole genome shotgun (WGS) entry which is preliminary data.</text>
</comment>
<organism evidence="10 11">
    <name type="scientific">Forsythia ovata</name>
    <dbReference type="NCBI Taxonomy" id="205694"/>
    <lineage>
        <taxon>Eukaryota</taxon>
        <taxon>Viridiplantae</taxon>
        <taxon>Streptophyta</taxon>
        <taxon>Embryophyta</taxon>
        <taxon>Tracheophyta</taxon>
        <taxon>Spermatophyta</taxon>
        <taxon>Magnoliopsida</taxon>
        <taxon>eudicotyledons</taxon>
        <taxon>Gunneridae</taxon>
        <taxon>Pentapetalae</taxon>
        <taxon>asterids</taxon>
        <taxon>lamiids</taxon>
        <taxon>Lamiales</taxon>
        <taxon>Oleaceae</taxon>
        <taxon>Forsythieae</taxon>
        <taxon>Forsythia</taxon>
    </lineage>
</organism>
<evidence type="ECO:0000256" key="5">
    <source>
        <dbReference type="ARBA" id="ARBA00022737"/>
    </source>
</evidence>
<keyword evidence="3" id="KW-0812">Transmembrane</keyword>
<reference evidence="11" key="1">
    <citation type="submission" date="2024-07" db="EMBL/GenBank/DDBJ databases">
        <title>Two chromosome-level genome assemblies of Korean endemic species Abeliophyllum distichum and Forsythia ovata (Oleaceae).</title>
        <authorList>
            <person name="Jang H."/>
        </authorList>
    </citation>
    <scope>NUCLEOTIDE SEQUENCE [LARGE SCALE GENOMIC DNA]</scope>
</reference>
<evidence type="ECO:0000256" key="7">
    <source>
        <dbReference type="ARBA" id="ARBA00023136"/>
    </source>
</evidence>
<feature type="domain" description="Leucine-rich repeat-containing N-terminal plant-type" evidence="9">
    <location>
        <begin position="34"/>
        <end position="77"/>
    </location>
</feature>
<feature type="chain" id="PRO_5044887223" evidence="8">
    <location>
        <begin position="25"/>
        <end position="431"/>
    </location>
</feature>
<dbReference type="Pfam" id="PF13855">
    <property type="entry name" value="LRR_8"/>
    <property type="match status" value="1"/>
</dbReference>
<dbReference type="SMART" id="SM00369">
    <property type="entry name" value="LRR_TYP"/>
    <property type="match status" value="5"/>
</dbReference>
<keyword evidence="5" id="KW-0677">Repeat</keyword>
<dbReference type="GO" id="GO:0006952">
    <property type="term" value="P:defense response"/>
    <property type="evidence" value="ECO:0007669"/>
    <property type="project" value="UniProtKB-ARBA"/>
</dbReference>
<keyword evidence="4 8" id="KW-0732">Signal</keyword>
<protein>
    <submittedName>
        <fullName evidence="10">Leucine-rich repeat (LRR) family protein</fullName>
    </submittedName>
</protein>
<evidence type="ECO:0000256" key="8">
    <source>
        <dbReference type="SAM" id="SignalP"/>
    </source>
</evidence>
<dbReference type="PANTHER" id="PTHR48009:SF1">
    <property type="entry name" value="LEUCINE-RICH REPEAT (LRR) FAMILY PROTEIN"/>
    <property type="match status" value="1"/>
</dbReference>
<sequence>MAKKCFLLLLALVLYLIHSQSTNAQSQNKISPIDLDALLQIKNTLVDIPISTSPHFFSSWDFDSSDPCSSFAGVTCSSSEQSRRVYSLVLGTGLSDSPGLTGTLSPSIVNLTELTQLVLFAGIVTGPIPLQLGSLKKLRVISLTNNRLTGAIPESIFTLPDLHTLDLSHNQLSGTIPVTLFALNQLKVLVLASNRISGQLPSGFPQQLLHLDFSQNNISGMLPQWMPSSLRYLSASQNRMWGALNCLELISELVYLDLSMNHFSGGLPASLFQPKLNSMLLQRNNLSGGLPPLPPYLYGPGSIIDLSHNFLTGELTQVLVGVESLFLNNNQLTGTVPKEYFESVSLGRTKTLYLQHNYITGYPTAAVSSSSLPRDTVAVCLSYNCMVVPAVVGLMECPGGVGGQISRPAYQCSAFHNKSTISLKKEDHINI</sequence>
<evidence type="ECO:0000256" key="6">
    <source>
        <dbReference type="ARBA" id="ARBA00022989"/>
    </source>
</evidence>
<gene>
    <name evidence="10" type="ORF">Fot_43585</name>
</gene>
<evidence type="ECO:0000259" key="9">
    <source>
        <dbReference type="Pfam" id="PF08263"/>
    </source>
</evidence>
<dbReference type="InterPro" id="IPR013210">
    <property type="entry name" value="LRR_N_plant-typ"/>
</dbReference>
<dbReference type="GO" id="GO:0051707">
    <property type="term" value="P:response to other organism"/>
    <property type="evidence" value="ECO:0007669"/>
    <property type="project" value="UniProtKB-ARBA"/>
</dbReference>
<dbReference type="FunFam" id="3.80.10.10:FF:000400">
    <property type="entry name" value="Nuclear pore complex protein NUP107"/>
    <property type="match status" value="1"/>
</dbReference>
<evidence type="ECO:0000256" key="4">
    <source>
        <dbReference type="ARBA" id="ARBA00022729"/>
    </source>
</evidence>
<dbReference type="InterPro" id="IPR053213">
    <property type="entry name" value="RLP29"/>
</dbReference>
<evidence type="ECO:0000256" key="2">
    <source>
        <dbReference type="ARBA" id="ARBA00022614"/>
    </source>
</evidence>
<keyword evidence="7" id="KW-0472">Membrane</keyword>
<dbReference type="Proteomes" id="UP001604277">
    <property type="component" value="Unassembled WGS sequence"/>
</dbReference>
<dbReference type="AlphaFoldDB" id="A0ABD1R367"/>
<comment type="subcellular location">
    <subcellularLocation>
        <location evidence="1">Membrane</location>
    </subcellularLocation>
</comment>
<dbReference type="EMBL" id="JBFOLJ010000013">
    <property type="protein sequence ID" value="KAL2482141.1"/>
    <property type="molecule type" value="Genomic_DNA"/>
</dbReference>